<feature type="chain" id="PRO_5034592639" description="DUF7908 domain-containing protein" evidence="1">
    <location>
        <begin position="22"/>
        <end position="319"/>
    </location>
</feature>
<dbReference type="OrthoDB" id="3563678at2759"/>
<dbReference type="Pfam" id="PF25485">
    <property type="entry name" value="DUF7908"/>
    <property type="match status" value="1"/>
</dbReference>
<evidence type="ECO:0000256" key="1">
    <source>
        <dbReference type="SAM" id="SignalP"/>
    </source>
</evidence>
<evidence type="ECO:0000313" key="3">
    <source>
        <dbReference type="EMBL" id="KAG4417740.1"/>
    </source>
</evidence>
<feature type="signal peptide" evidence="1">
    <location>
        <begin position="1"/>
        <end position="21"/>
    </location>
</feature>
<dbReference type="Proteomes" id="UP000664132">
    <property type="component" value="Unassembled WGS sequence"/>
</dbReference>
<dbReference type="InterPro" id="IPR057230">
    <property type="entry name" value="DUF7908"/>
</dbReference>
<keyword evidence="1" id="KW-0732">Signal</keyword>
<evidence type="ECO:0000313" key="4">
    <source>
        <dbReference type="Proteomes" id="UP000664132"/>
    </source>
</evidence>
<protein>
    <recommendedName>
        <fullName evidence="2">DUF7908 domain-containing protein</fullName>
    </recommendedName>
</protein>
<evidence type="ECO:0000259" key="2">
    <source>
        <dbReference type="Pfam" id="PF25485"/>
    </source>
</evidence>
<dbReference type="EMBL" id="JAFJYH010000146">
    <property type="protein sequence ID" value="KAG4417740.1"/>
    <property type="molecule type" value="Genomic_DNA"/>
</dbReference>
<comment type="caution">
    <text evidence="3">The sequence shown here is derived from an EMBL/GenBank/DDBJ whole genome shotgun (WGS) entry which is preliminary data.</text>
</comment>
<gene>
    <name evidence="3" type="ORF">IFR04_009109</name>
</gene>
<name>A0A8H7TEN6_9HELO</name>
<accession>A0A8H7TEN6</accession>
<sequence length="319" mass="35060">MRVPSLLPPLWFLLAVTLASSDLILDRQDGNECPEGSQKLVLVVEVLVFQVAISTYIEQNTLINIDGGITINITNAPTTLITTVPGTFTTTVTSVTTVATTETQTAENVVPTSFFLSPVRVSQALKKRQNVEYLTPDGTITNTCDEAVTFSIENGRLLSGSGVVSTNNGVISQPFGPSPFSAQGTISTTFSLIADQLRWANETFANGEAQYCLAASGIEVVFSAQFGPCTSVAFSVIYVISYICDRSVYTANSRIFNYIESPCYRNRLSVCLISAFFYYRVNPRINFDKCRELSSWDVFVIFIYRLISSHNNKSLKLSF</sequence>
<reference evidence="3" key="1">
    <citation type="submission" date="2021-02" db="EMBL/GenBank/DDBJ databases">
        <title>Genome sequence Cadophora malorum strain M34.</title>
        <authorList>
            <person name="Stefanovic E."/>
            <person name="Vu D."/>
            <person name="Scully C."/>
            <person name="Dijksterhuis J."/>
            <person name="Roader J."/>
            <person name="Houbraken J."/>
        </authorList>
    </citation>
    <scope>NUCLEOTIDE SEQUENCE</scope>
    <source>
        <strain evidence="3">M34</strain>
    </source>
</reference>
<proteinExistence type="predicted"/>
<feature type="domain" description="DUF7908" evidence="2">
    <location>
        <begin position="111"/>
        <end position="238"/>
    </location>
</feature>
<organism evidence="3 4">
    <name type="scientific">Cadophora malorum</name>
    <dbReference type="NCBI Taxonomy" id="108018"/>
    <lineage>
        <taxon>Eukaryota</taxon>
        <taxon>Fungi</taxon>
        <taxon>Dikarya</taxon>
        <taxon>Ascomycota</taxon>
        <taxon>Pezizomycotina</taxon>
        <taxon>Leotiomycetes</taxon>
        <taxon>Helotiales</taxon>
        <taxon>Ploettnerulaceae</taxon>
        <taxon>Cadophora</taxon>
    </lineage>
</organism>
<dbReference type="AlphaFoldDB" id="A0A8H7TEN6"/>
<keyword evidence="4" id="KW-1185">Reference proteome</keyword>